<dbReference type="AlphaFoldDB" id="A0A081RQR3"/>
<accession>A0A081RQR3</accession>
<proteinExistence type="predicted"/>
<dbReference type="PATRIC" id="fig|1393735.3.peg.4473"/>
<dbReference type="EMBL" id="JGVH01000111">
    <property type="protein sequence ID" value="KER01016.1"/>
    <property type="molecule type" value="Genomic_DNA"/>
</dbReference>
<dbReference type="InterPro" id="IPR025391">
    <property type="entry name" value="DUF4123"/>
</dbReference>
<evidence type="ECO:0000313" key="3">
    <source>
        <dbReference type="Proteomes" id="UP000028002"/>
    </source>
</evidence>
<evidence type="ECO:0000313" key="2">
    <source>
        <dbReference type="EMBL" id="KER01016.1"/>
    </source>
</evidence>
<name>A0A081RQR3_PHOTE</name>
<protein>
    <recommendedName>
        <fullName evidence="1">DUF4123 domain-containing protein</fullName>
    </recommendedName>
</protein>
<gene>
    <name evidence="2" type="ORF">MEG1DRAFT_04375</name>
</gene>
<reference evidence="2 3" key="1">
    <citation type="submission" date="2014-03" db="EMBL/GenBank/DDBJ databases">
        <title>Draft Genome of Photorhabdus temperata Meg1.</title>
        <authorList>
            <person name="Hurst S.G.IV."/>
            <person name="Morris K."/>
            <person name="Thomas K."/>
            <person name="Tisa L.S."/>
        </authorList>
    </citation>
    <scope>NUCLEOTIDE SEQUENCE [LARGE SCALE GENOMIC DNA]</scope>
    <source>
        <strain evidence="2 3">Meg1</strain>
    </source>
</reference>
<dbReference type="Proteomes" id="UP000028002">
    <property type="component" value="Unassembled WGS sequence"/>
</dbReference>
<feature type="domain" description="DUF4123" evidence="1">
    <location>
        <begin position="42"/>
        <end position="131"/>
    </location>
</feature>
<evidence type="ECO:0000259" key="1">
    <source>
        <dbReference type="Pfam" id="PF13503"/>
    </source>
</evidence>
<organism evidence="2 3">
    <name type="scientific">Photorhabdus temperata subsp. temperata Meg1</name>
    <dbReference type="NCBI Taxonomy" id="1393735"/>
    <lineage>
        <taxon>Bacteria</taxon>
        <taxon>Pseudomonadati</taxon>
        <taxon>Pseudomonadota</taxon>
        <taxon>Gammaproteobacteria</taxon>
        <taxon>Enterobacterales</taxon>
        <taxon>Morganellaceae</taxon>
        <taxon>Photorhabdus</taxon>
    </lineage>
</organism>
<dbReference type="Pfam" id="PF13503">
    <property type="entry name" value="DUF4123"/>
    <property type="match status" value="1"/>
</dbReference>
<sequence length="282" mass="33203">MTHYLTRPLEFAEHQYVLIDRVLVPQLPEDLPVIEVVSPLLAPQAHLYPWLLPLRELPSVVWSRLLNEARLKTDPDSPPFFTLLLKSDLSPEAIKNVLVNALYLKEKQQGHILRYYDPRVLFHLHWMMTPWAFSRRIASDDITHWTFWLEGDWHTLAFPEKARYQQGEMPTPFAQIQRIGLINQVLTKLPATLDMAERQALSRRIDVLLDIAMTRWSLTDRQDLTAFALHGITLNEAFHQAPKMKTLLSQCQQFAGYYQRTTINWTDTQWREMTREDNYLPF</sequence>
<comment type="caution">
    <text evidence="2">The sequence shown here is derived from an EMBL/GenBank/DDBJ whole genome shotgun (WGS) entry which is preliminary data.</text>
</comment>